<dbReference type="SUPFAM" id="SSF109604">
    <property type="entry name" value="HD-domain/PDEase-like"/>
    <property type="match status" value="1"/>
</dbReference>
<dbReference type="InterPro" id="IPR006675">
    <property type="entry name" value="HDIG_dom"/>
</dbReference>
<feature type="transmembrane region" description="Helical" evidence="1">
    <location>
        <begin position="436"/>
        <end position="460"/>
    </location>
</feature>
<dbReference type="Proteomes" id="UP001387364">
    <property type="component" value="Chromosome"/>
</dbReference>
<gene>
    <name evidence="3" type="ORF">WDJ61_12495</name>
</gene>
<dbReference type="PANTHER" id="PTHR36442:SF1">
    <property type="entry name" value="CYCLIC-DI-AMP PHOSPHODIESTERASE PGPH"/>
    <property type="match status" value="1"/>
</dbReference>
<dbReference type="InterPro" id="IPR011621">
    <property type="entry name" value="Metal-dep_PHydrolase_7TM_intra"/>
</dbReference>
<dbReference type="SMART" id="SM00471">
    <property type="entry name" value="HDc"/>
    <property type="match status" value="1"/>
</dbReference>
<dbReference type="Pfam" id="PF07698">
    <property type="entry name" value="7TM-7TMR_HD"/>
    <property type="match status" value="1"/>
</dbReference>
<keyword evidence="1" id="KW-1133">Transmembrane helix</keyword>
<evidence type="ECO:0000256" key="1">
    <source>
        <dbReference type="SAM" id="Phobius"/>
    </source>
</evidence>
<dbReference type="Pfam" id="PF01966">
    <property type="entry name" value="HD"/>
    <property type="match status" value="1"/>
</dbReference>
<dbReference type="InterPro" id="IPR006674">
    <property type="entry name" value="HD_domain"/>
</dbReference>
<dbReference type="NCBIfam" id="TIGR00277">
    <property type="entry name" value="HDIG"/>
    <property type="match status" value="1"/>
</dbReference>
<evidence type="ECO:0000259" key="2">
    <source>
        <dbReference type="SMART" id="SM00471"/>
    </source>
</evidence>
<keyword evidence="1" id="KW-0472">Membrane</keyword>
<keyword evidence="4" id="KW-1185">Reference proteome</keyword>
<feature type="transmembrane region" description="Helical" evidence="1">
    <location>
        <begin position="410"/>
        <end position="430"/>
    </location>
</feature>
<dbReference type="PANTHER" id="PTHR36442">
    <property type="entry name" value="CYCLIC-DI-AMP PHOSPHODIESTERASE PGPH"/>
    <property type="match status" value="1"/>
</dbReference>
<dbReference type="CDD" id="cd00077">
    <property type="entry name" value="HDc"/>
    <property type="match status" value="1"/>
</dbReference>
<evidence type="ECO:0000313" key="3">
    <source>
        <dbReference type="EMBL" id="WXB92069.1"/>
    </source>
</evidence>
<dbReference type="InterPro" id="IPR011624">
    <property type="entry name" value="Metal-dep_PHydrolase_7TM_extra"/>
</dbReference>
<sequence>MDIQSMICRIRSYVSDRVLTLIVFFLLAILMFVLLYTHVKPETYQIELFSVSDRTIRSQVTIVDEQKTEEEKKRAATEVEEAYVYKSDIVNNRLLLVDSLFDFVLEAKTKYPEDQTEQLLFLKKRFTNEAEDATKVIGDEELSSLLEAKPKELELLKKKTAGLVESSLENRIRAEEVATAKAEIVNQVRTSSIPDEYQDAAAAIASYAIVPTVVYDKELTQKRRKEAMENVEPVRILQGQVIVQEGHLIDRETYRQLELLGLLKNDPSYKPVIGLLIFIAVVLFLLYYYFHYSPMEEEKKTSAVLLSSAVFLFSLLLMKLADLLDFSDFYELTYAYPAALAAMLLTVLVNERIAIMVTIVLSACGSMVFNEQLNGTLNVEMGLYILFSGLAGVLFLMGSKNINLLRAGMLVSLVNVFVILFLKLLVSGQYTQTEFLYFTLFSFLSGLLSAVLTMGMLPFIEAAFGMLSKMKLIELSSPNQPLLKKLLTETPGTYHHSVMVANLSEAACEAIGANGLLARVGCYYHDIGKTKHPQFFIENQGSLGNPHDQLPPEVSKDIIISHVTDGVKMLKEHKLPQEIIDVAEQHHGTTLVKYFYFQAKKINPDIEESDFRYVGPKPQTKELAVINIADSVEAAVRSMDHPTTEQIETLVEQIVSDRLCDGQFSECDISLKELQIVKKTLCESLSGIFHSRIKYPGVEEVAPAKQS</sequence>
<dbReference type="RefSeq" id="WP_338750186.1">
    <property type="nucleotide sequence ID" value="NZ_CP147404.1"/>
</dbReference>
<dbReference type="EMBL" id="CP147404">
    <property type="protein sequence ID" value="WXB92069.1"/>
    <property type="molecule type" value="Genomic_DNA"/>
</dbReference>
<feature type="transmembrane region" description="Helical" evidence="1">
    <location>
        <begin position="302"/>
        <end position="320"/>
    </location>
</feature>
<proteinExistence type="predicted"/>
<organism evidence="3 4">
    <name type="scientific">Bacillus kandeliae</name>
    <dbReference type="NCBI Taxonomy" id="3129297"/>
    <lineage>
        <taxon>Bacteria</taxon>
        <taxon>Bacillati</taxon>
        <taxon>Bacillota</taxon>
        <taxon>Bacilli</taxon>
        <taxon>Bacillales</taxon>
        <taxon>Bacillaceae</taxon>
        <taxon>Bacillus</taxon>
    </lineage>
</organism>
<dbReference type="InterPro" id="IPR052722">
    <property type="entry name" value="PgpH_phosphodiesterase"/>
</dbReference>
<feature type="transmembrane region" description="Helical" evidence="1">
    <location>
        <begin position="381"/>
        <end position="398"/>
    </location>
</feature>
<keyword evidence="1" id="KW-0812">Transmembrane</keyword>
<reference evidence="3 4" key="1">
    <citation type="submission" date="2024-02" db="EMBL/GenBank/DDBJ databases">
        <title>Seven novel Bacillus-like species.</title>
        <authorList>
            <person name="Liu G."/>
        </authorList>
    </citation>
    <scope>NUCLEOTIDE SEQUENCE [LARGE SCALE GENOMIC DNA]</scope>
    <source>
        <strain evidence="3 4">FJAT-52991</strain>
    </source>
</reference>
<feature type="transmembrane region" description="Helical" evidence="1">
    <location>
        <begin position="272"/>
        <end position="290"/>
    </location>
</feature>
<protein>
    <submittedName>
        <fullName evidence="3">HD family phosphohydrolase</fullName>
    </submittedName>
</protein>
<name>A0ABZ2N3K9_9BACI</name>
<dbReference type="Gene3D" id="1.10.3210.10">
    <property type="entry name" value="Hypothetical protein af1432"/>
    <property type="match status" value="1"/>
</dbReference>
<dbReference type="Pfam" id="PF07697">
    <property type="entry name" value="7TMR-HDED"/>
    <property type="match status" value="1"/>
</dbReference>
<dbReference type="InterPro" id="IPR003607">
    <property type="entry name" value="HD/PDEase_dom"/>
</dbReference>
<accession>A0ABZ2N3K9</accession>
<evidence type="ECO:0000313" key="4">
    <source>
        <dbReference type="Proteomes" id="UP001387364"/>
    </source>
</evidence>
<feature type="domain" description="HD/PDEase" evidence="2">
    <location>
        <begin position="489"/>
        <end position="644"/>
    </location>
</feature>
<feature type="transmembrane region" description="Helical" evidence="1">
    <location>
        <begin position="21"/>
        <end position="39"/>
    </location>
</feature>